<reference evidence="1 2" key="1">
    <citation type="submission" date="2019-02" db="EMBL/GenBank/DDBJ databases">
        <title>Genomic Encyclopedia of Type Strains, Phase IV (KMG-IV): sequencing the most valuable type-strain genomes for metagenomic binning, comparative biology and taxonomic classification.</title>
        <authorList>
            <person name="Goeker M."/>
        </authorList>
    </citation>
    <scope>NUCLEOTIDE SEQUENCE [LARGE SCALE GENOMIC DNA]</scope>
    <source>
        <strain evidence="1 2">DSM 17196</strain>
    </source>
</reference>
<protein>
    <recommendedName>
        <fullName evidence="3">SpoIIAA-like protein</fullName>
    </recommendedName>
</protein>
<comment type="caution">
    <text evidence="1">The sequence shown here is derived from an EMBL/GenBank/DDBJ whole genome shotgun (WGS) entry which is preliminary data.</text>
</comment>
<name>A0A4Q7NUE1_9FLAO</name>
<proteinExistence type="predicted"/>
<sequence length="118" mass="13883">MKTFSNDFCELAMHTNYVIVVIQEGVDLDLSKALIIKEILEQNYQDREFLMISYRKNRHKIDAQVYKKGLLENMKGLAVVSPFEEEKTVASQEQKLYDKSFVFFDSLDDAESWANHYF</sequence>
<keyword evidence="2" id="KW-1185">Reference proteome</keyword>
<dbReference type="RefSeq" id="WP_130287713.1">
    <property type="nucleotide sequence ID" value="NZ_SGXE01000006.1"/>
</dbReference>
<evidence type="ECO:0000313" key="1">
    <source>
        <dbReference type="EMBL" id="RZS90674.1"/>
    </source>
</evidence>
<gene>
    <name evidence="1" type="ORF">EV197_3203</name>
</gene>
<dbReference type="Proteomes" id="UP000292262">
    <property type="component" value="Unassembled WGS sequence"/>
</dbReference>
<evidence type="ECO:0008006" key="3">
    <source>
        <dbReference type="Google" id="ProtNLM"/>
    </source>
</evidence>
<dbReference type="EMBL" id="SGXE01000006">
    <property type="protein sequence ID" value="RZS90674.1"/>
    <property type="molecule type" value="Genomic_DNA"/>
</dbReference>
<organism evidence="1 2">
    <name type="scientific">Aquimarina brevivitae</name>
    <dbReference type="NCBI Taxonomy" id="323412"/>
    <lineage>
        <taxon>Bacteria</taxon>
        <taxon>Pseudomonadati</taxon>
        <taxon>Bacteroidota</taxon>
        <taxon>Flavobacteriia</taxon>
        <taxon>Flavobacteriales</taxon>
        <taxon>Flavobacteriaceae</taxon>
        <taxon>Aquimarina</taxon>
    </lineage>
</organism>
<accession>A0A4Q7NUE1</accession>
<dbReference type="OrthoDB" id="1442370at2"/>
<evidence type="ECO:0000313" key="2">
    <source>
        <dbReference type="Proteomes" id="UP000292262"/>
    </source>
</evidence>
<dbReference type="AlphaFoldDB" id="A0A4Q7NUE1"/>